<sequence>MSCNGCRVLRKGCRADCSLGPCLEWIKSPESQANATLFLAKFYGRAGLFNFINAGPAHLRPEIFRSLLYEACGRISNPVYGAVGLMCSGDWTRCQAAVEAVLAGDDDSSTDIRHLPTTSRTRKGGKNRVDPDERFTTSGWAWDQGLVAETKRELSHDSFSVNRAEQAVQGVEPGPWPSEIGLELTLGRDPVVQTYPSTKIEIADNEQ</sequence>
<feature type="domain" description="LOB" evidence="2">
    <location>
        <begin position="1"/>
        <end position="107"/>
    </location>
</feature>
<dbReference type="Pfam" id="PF03195">
    <property type="entry name" value="LOB"/>
    <property type="match status" value="1"/>
</dbReference>
<accession>A0ABD3DRE0</accession>
<proteinExistence type="inferred from homology"/>
<organism evidence="3 4">
    <name type="scientific">Castilleja foliolosa</name>
    <dbReference type="NCBI Taxonomy" id="1961234"/>
    <lineage>
        <taxon>Eukaryota</taxon>
        <taxon>Viridiplantae</taxon>
        <taxon>Streptophyta</taxon>
        <taxon>Embryophyta</taxon>
        <taxon>Tracheophyta</taxon>
        <taxon>Spermatophyta</taxon>
        <taxon>Magnoliopsida</taxon>
        <taxon>eudicotyledons</taxon>
        <taxon>Gunneridae</taxon>
        <taxon>Pentapetalae</taxon>
        <taxon>asterids</taxon>
        <taxon>lamiids</taxon>
        <taxon>Lamiales</taxon>
        <taxon>Orobanchaceae</taxon>
        <taxon>Pedicularideae</taxon>
        <taxon>Castillejinae</taxon>
        <taxon>Castilleja</taxon>
    </lineage>
</organism>
<dbReference type="PANTHER" id="PTHR31304">
    <property type="entry name" value="LOB DOMAIN-CONTAINING PROTEIN 38"/>
    <property type="match status" value="1"/>
</dbReference>
<evidence type="ECO:0000313" key="4">
    <source>
        <dbReference type="Proteomes" id="UP001632038"/>
    </source>
</evidence>
<dbReference type="AlphaFoldDB" id="A0ABD3DRE0"/>
<dbReference type="InterPro" id="IPR004883">
    <property type="entry name" value="LOB"/>
</dbReference>
<dbReference type="PROSITE" id="PS50891">
    <property type="entry name" value="LOB"/>
    <property type="match status" value="1"/>
</dbReference>
<dbReference type="PANTHER" id="PTHR31304:SF73">
    <property type="entry name" value="OS01G0511000 PROTEIN"/>
    <property type="match status" value="1"/>
</dbReference>
<evidence type="ECO:0000313" key="3">
    <source>
        <dbReference type="EMBL" id="KAL3644658.1"/>
    </source>
</evidence>
<gene>
    <name evidence="3" type="ORF">CASFOL_009838</name>
</gene>
<evidence type="ECO:0000256" key="1">
    <source>
        <dbReference type="ARBA" id="ARBA00005474"/>
    </source>
</evidence>
<comment type="similarity">
    <text evidence="1">Belongs to the LOB domain-containing protein family.</text>
</comment>
<protein>
    <recommendedName>
        <fullName evidence="2">LOB domain-containing protein</fullName>
    </recommendedName>
</protein>
<evidence type="ECO:0000259" key="2">
    <source>
        <dbReference type="PROSITE" id="PS50891"/>
    </source>
</evidence>
<reference evidence="4" key="1">
    <citation type="journal article" date="2024" name="IScience">
        <title>Strigolactones Initiate the Formation of Haustorium-like Structures in Castilleja.</title>
        <authorList>
            <person name="Buerger M."/>
            <person name="Peterson D."/>
            <person name="Chory J."/>
        </authorList>
    </citation>
    <scope>NUCLEOTIDE SEQUENCE [LARGE SCALE GENOMIC DNA]</scope>
</reference>
<name>A0ABD3DRE0_9LAMI</name>
<dbReference type="EMBL" id="JAVIJP010000013">
    <property type="protein sequence ID" value="KAL3644658.1"/>
    <property type="molecule type" value="Genomic_DNA"/>
</dbReference>
<dbReference type="Proteomes" id="UP001632038">
    <property type="component" value="Unassembled WGS sequence"/>
</dbReference>
<comment type="caution">
    <text evidence="3">The sequence shown here is derived from an EMBL/GenBank/DDBJ whole genome shotgun (WGS) entry which is preliminary data.</text>
</comment>
<keyword evidence="4" id="KW-1185">Reference proteome</keyword>